<gene>
    <name evidence="2" type="ORF">E8L90_01545</name>
</gene>
<comment type="caution">
    <text evidence="2">The sequence shown here is derived from an EMBL/GenBank/DDBJ whole genome shotgun (WGS) entry which is preliminary data.</text>
</comment>
<dbReference type="Gene3D" id="3.40.50.1820">
    <property type="entry name" value="alpha/beta hydrolase"/>
    <property type="match status" value="1"/>
</dbReference>
<evidence type="ECO:0000313" key="2">
    <source>
        <dbReference type="EMBL" id="TKI54235.1"/>
    </source>
</evidence>
<dbReference type="GO" id="GO:0016787">
    <property type="term" value="F:hydrolase activity"/>
    <property type="evidence" value="ECO:0007669"/>
    <property type="project" value="UniProtKB-KW"/>
</dbReference>
<dbReference type="PANTHER" id="PTHR43798">
    <property type="entry name" value="MONOACYLGLYCEROL LIPASE"/>
    <property type="match status" value="1"/>
</dbReference>
<dbReference type="Proteomes" id="UP000307841">
    <property type="component" value="Unassembled WGS sequence"/>
</dbReference>
<dbReference type="InterPro" id="IPR000073">
    <property type="entry name" value="AB_hydrolase_1"/>
</dbReference>
<name>A0A4U2Y2R8_9BACL</name>
<organism evidence="2 3">
    <name type="scientific">Brevibacillus antibioticus</name>
    <dbReference type="NCBI Taxonomy" id="2570228"/>
    <lineage>
        <taxon>Bacteria</taxon>
        <taxon>Bacillati</taxon>
        <taxon>Bacillota</taxon>
        <taxon>Bacilli</taxon>
        <taxon>Bacillales</taxon>
        <taxon>Paenibacillaceae</taxon>
        <taxon>Brevibacillus</taxon>
    </lineage>
</organism>
<proteinExistence type="predicted"/>
<evidence type="ECO:0000259" key="1">
    <source>
        <dbReference type="Pfam" id="PF00561"/>
    </source>
</evidence>
<keyword evidence="2" id="KW-0378">Hydrolase</keyword>
<dbReference type="InterPro" id="IPR000639">
    <property type="entry name" value="Epox_hydrolase-like"/>
</dbReference>
<dbReference type="GO" id="GO:0016020">
    <property type="term" value="C:membrane"/>
    <property type="evidence" value="ECO:0007669"/>
    <property type="project" value="TreeGrafter"/>
</dbReference>
<sequence length="287" mass="32488">MKSMMVYQQGTRLHVLEGARNGETILFVHPQGGTSSIWNDMLPYFSEDFHIICMDLRGHGQSEHAATGYDIGTQCEDIRAVLDHAGVDRAHLIGNSLGGDFATFFAARYPDRVHSLINLDSGMIDLLGPNGEREGSKAEILEQYRKRAVPAFQHREEFAPYGRQHWYPWDPYYEKWFEHVTIYPLADGLITYQIPTAINLQIMETVCDLHYEDAYAQIRCPVLFFPAETEPKLDVKLSLIQKVTRHPQSKTVVIPNSKHLMPIDAPIATSMEILTFLKGLVLDSPSG</sequence>
<dbReference type="SUPFAM" id="SSF53474">
    <property type="entry name" value="alpha/beta-Hydrolases"/>
    <property type="match status" value="1"/>
</dbReference>
<dbReference type="PANTHER" id="PTHR43798:SF33">
    <property type="entry name" value="HYDROLASE, PUTATIVE (AFU_ORTHOLOGUE AFUA_2G14860)-RELATED"/>
    <property type="match status" value="1"/>
</dbReference>
<dbReference type="AlphaFoldDB" id="A0A4U2Y2R8"/>
<evidence type="ECO:0000313" key="3">
    <source>
        <dbReference type="Proteomes" id="UP000307841"/>
    </source>
</evidence>
<dbReference type="InterPro" id="IPR029058">
    <property type="entry name" value="AB_hydrolase_fold"/>
</dbReference>
<reference evidence="2 3" key="1">
    <citation type="submission" date="2019-04" db="EMBL/GenBank/DDBJ databases">
        <title>Whole genome sequencing of Brevibacillus sp. TGS2-1.</title>
        <authorList>
            <person name="Choi A."/>
        </authorList>
    </citation>
    <scope>NUCLEOTIDE SEQUENCE [LARGE SCALE GENOMIC DNA]</scope>
    <source>
        <strain evidence="2 3">TGS2-1</strain>
    </source>
</reference>
<keyword evidence="3" id="KW-1185">Reference proteome</keyword>
<dbReference type="InterPro" id="IPR050266">
    <property type="entry name" value="AB_hydrolase_sf"/>
</dbReference>
<feature type="domain" description="AB hydrolase-1" evidence="1">
    <location>
        <begin position="24"/>
        <end position="121"/>
    </location>
</feature>
<protein>
    <submittedName>
        <fullName evidence="2">Alpha/beta hydrolase</fullName>
    </submittedName>
</protein>
<dbReference type="PRINTS" id="PR00111">
    <property type="entry name" value="ABHYDROLASE"/>
</dbReference>
<dbReference type="EMBL" id="SZNK01000001">
    <property type="protein sequence ID" value="TKI54235.1"/>
    <property type="molecule type" value="Genomic_DNA"/>
</dbReference>
<dbReference type="OrthoDB" id="252464at2"/>
<dbReference type="Pfam" id="PF00561">
    <property type="entry name" value="Abhydrolase_1"/>
    <property type="match status" value="1"/>
</dbReference>
<dbReference type="PRINTS" id="PR00412">
    <property type="entry name" value="EPOXHYDRLASE"/>
</dbReference>
<accession>A0A4U2Y2R8</accession>